<reference evidence="10 11" key="1">
    <citation type="submission" date="2016-10" db="EMBL/GenBank/DDBJ databases">
        <authorList>
            <person name="de Groot N.N."/>
        </authorList>
    </citation>
    <scope>NUCLEOTIDE SEQUENCE [LARGE SCALE GENOMIC DNA]</scope>
    <source>
        <strain evidence="10 11">RK1</strain>
    </source>
</reference>
<dbReference type="Gene3D" id="3.40.50.1100">
    <property type="match status" value="2"/>
</dbReference>
<keyword evidence="6" id="KW-0663">Pyridoxal phosphate</keyword>
<dbReference type="InterPro" id="IPR001926">
    <property type="entry name" value="TrpB-like_PALP"/>
</dbReference>
<protein>
    <recommendedName>
        <fullName evidence="3">cysteine synthase</fullName>
        <ecNumber evidence="3">2.5.1.47</ecNumber>
    </recommendedName>
</protein>
<evidence type="ECO:0000256" key="6">
    <source>
        <dbReference type="ARBA" id="ARBA00022898"/>
    </source>
</evidence>
<sequence>MERDETVMIKKGTLGLINNTPLVVLDKLLTNQTLYAKLEYIQPGGSVKDRPAYQIIKDAYAKGELKKGQLVVEMTSGNMGAGLSVVCKQFGNPFLAVMSEGNSSERRKILKALGAEVFLTKQVDGVPGMVTGKDIEYAAQVAKQYAKENNAFYVDQFNNPSCVLAHYNTTGQEIWNDLPEIEAFVAVVGTGGTFVGTSKFLKEKNPNVKCIAVEPENTAILKKGTIKSPKHIIQGTGYGFVPPHWEKELADEIITVTDEEVGEMTSKLSQEQGLFVGFSAGANVAAAIKFLQSNPETKNMVTILCDTGYKYSAL</sequence>
<evidence type="ECO:0000313" key="10">
    <source>
        <dbReference type="EMBL" id="SFI13423.1"/>
    </source>
</evidence>
<accession>A0A1I3FQA9</accession>
<dbReference type="RefSeq" id="WP_218146475.1">
    <property type="nucleotide sequence ID" value="NZ_FOQO01000002.1"/>
</dbReference>
<evidence type="ECO:0000256" key="8">
    <source>
        <dbReference type="ARBA" id="ARBA00047931"/>
    </source>
</evidence>
<dbReference type="InterPro" id="IPR036052">
    <property type="entry name" value="TrpB-like_PALP_sf"/>
</dbReference>
<proteinExistence type="inferred from homology"/>
<dbReference type="FunFam" id="3.40.50.1100:FF:000006">
    <property type="entry name" value="Cysteine synthase"/>
    <property type="match status" value="1"/>
</dbReference>
<evidence type="ECO:0000313" key="11">
    <source>
        <dbReference type="Proteomes" id="UP000198670"/>
    </source>
</evidence>
<feature type="domain" description="Tryptophan synthase beta chain-like PALP" evidence="9">
    <location>
        <begin position="16"/>
        <end position="306"/>
    </location>
</feature>
<comment type="cofactor">
    <cofactor evidence="1">
        <name>pyridoxal 5'-phosphate</name>
        <dbReference type="ChEBI" id="CHEBI:597326"/>
    </cofactor>
</comment>
<comment type="similarity">
    <text evidence="2">Belongs to the cysteine synthase/cystathionine beta-synthase family.</text>
</comment>
<evidence type="ECO:0000256" key="7">
    <source>
        <dbReference type="ARBA" id="ARBA00023192"/>
    </source>
</evidence>
<evidence type="ECO:0000256" key="3">
    <source>
        <dbReference type="ARBA" id="ARBA00012681"/>
    </source>
</evidence>
<dbReference type="EC" id="2.5.1.47" evidence="3"/>
<gene>
    <name evidence="10" type="ORF">SAMN05444682_102445</name>
</gene>
<dbReference type="PROSITE" id="PS00901">
    <property type="entry name" value="CYS_SYNTHASE"/>
    <property type="match status" value="1"/>
</dbReference>
<dbReference type="InterPro" id="IPR050214">
    <property type="entry name" value="Cys_Synth/Cystath_Beta-Synth"/>
</dbReference>
<evidence type="ECO:0000259" key="9">
    <source>
        <dbReference type="Pfam" id="PF00291"/>
    </source>
</evidence>
<comment type="catalytic activity">
    <reaction evidence="8">
        <text>O-acetyl-L-serine + hydrogen sulfide = L-cysteine + acetate</text>
        <dbReference type="Rhea" id="RHEA:14829"/>
        <dbReference type="ChEBI" id="CHEBI:29919"/>
        <dbReference type="ChEBI" id="CHEBI:30089"/>
        <dbReference type="ChEBI" id="CHEBI:35235"/>
        <dbReference type="ChEBI" id="CHEBI:58340"/>
        <dbReference type="EC" id="2.5.1.47"/>
    </reaction>
</comment>
<dbReference type="AlphaFoldDB" id="A0A1I3FQA9"/>
<dbReference type="Proteomes" id="UP000198670">
    <property type="component" value="Unassembled WGS sequence"/>
</dbReference>
<dbReference type="PANTHER" id="PTHR10314">
    <property type="entry name" value="CYSTATHIONINE BETA-SYNTHASE"/>
    <property type="match status" value="1"/>
</dbReference>
<dbReference type="GO" id="GO:0004124">
    <property type="term" value="F:cysteine synthase activity"/>
    <property type="evidence" value="ECO:0007669"/>
    <property type="project" value="UniProtKB-EC"/>
</dbReference>
<keyword evidence="11" id="KW-1185">Reference proteome</keyword>
<evidence type="ECO:0000256" key="5">
    <source>
        <dbReference type="ARBA" id="ARBA00022679"/>
    </source>
</evidence>
<dbReference type="Pfam" id="PF00291">
    <property type="entry name" value="PALP"/>
    <property type="match status" value="1"/>
</dbReference>
<organism evidence="10 11">
    <name type="scientific">Parapedobacter indicus</name>
    <dbReference type="NCBI Taxonomy" id="1477437"/>
    <lineage>
        <taxon>Bacteria</taxon>
        <taxon>Pseudomonadati</taxon>
        <taxon>Bacteroidota</taxon>
        <taxon>Sphingobacteriia</taxon>
        <taxon>Sphingobacteriales</taxon>
        <taxon>Sphingobacteriaceae</taxon>
        <taxon>Parapedobacter</taxon>
    </lineage>
</organism>
<name>A0A1I3FQA9_9SPHI</name>
<evidence type="ECO:0000256" key="4">
    <source>
        <dbReference type="ARBA" id="ARBA00022605"/>
    </source>
</evidence>
<dbReference type="STRING" id="1477437.SAMN05444682_102445"/>
<dbReference type="CDD" id="cd01561">
    <property type="entry name" value="CBS_like"/>
    <property type="match status" value="1"/>
</dbReference>
<keyword evidence="4" id="KW-0028">Amino-acid biosynthesis</keyword>
<keyword evidence="5" id="KW-0808">Transferase</keyword>
<dbReference type="EMBL" id="FOQO01000002">
    <property type="protein sequence ID" value="SFI13423.1"/>
    <property type="molecule type" value="Genomic_DNA"/>
</dbReference>
<evidence type="ECO:0000256" key="2">
    <source>
        <dbReference type="ARBA" id="ARBA00007103"/>
    </source>
</evidence>
<keyword evidence="7" id="KW-0198">Cysteine biosynthesis</keyword>
<dbReference type="GO" id="GO:0006535">
    <property type="term" value="P:cysteine biosynthetic process from serine"/>
    <property type="evidence" value="ECO:0007669"/>
    <property type="project" value="InterPro"/>
</dbReference>
<dbReference type="SUPFAM" id="SSF53686">
    <property type="entry name" value="Tryptophan synthase beta subunit-like PLP-dependent enzymes"/>
    <property type="match status" value="1"/>
</dbReference>
<dbReference type="InterPro" id="IPR001216">
    <property type="entry name" value="P-phosphate_BS"/>
</dbReference>
<evidence type="ECO:0000256" key="1">
    <source>
        <dbReference type="ARBA" id="ARBA00001933"/>
    </source>
</evidence>